<keyword evidence="3" id="KW-1185">Reference proteome</keyword>
<organism evidence="2 3">
    <name type="scientific">Ophiocordyceps sinensis</name>
    <dbReference type="NCBI Taxonomy" id="72228"/>
    <lineage>
        <taxon>Eukaryota</taxon>
        <taxon>Fungi</taxon>
        <taxon>Dikarya</taxon>
        <taxon>Ascomycota</taxon>
        <taxon>Pezizomycotina</taxon>
        <taxon>Sordariomycetes</taxon>
        <taxon>Hypocreomycetidae</taxon>
        <taxon>Hypocreales</taxon>
        <taxon>Ophiocordycipitaceae</taxon>
        <taxon>Ophiocordyceps</taxon>
    </lineage>
</organism>
<proteinExistence type="predicted"/>
<feature type="chain" id="PRO_5034477641" evidence="1">
    <location>
        <begin position="24"/>
        <end position="133"/>
    </location>
</feature>
<protein>
    <submittedName>
        <fullName evidence="2">Uncharacterized protein</fullName>
    </submittedName>
</protein>
<dbReference type="Proteomes" id="UP000557566">
    <property type="component" value="Unassembled WGS sequence"/>
</dbReference>
<gene>
    <name evidence="2" type="ORF">G6O67_002069</name>
</gene>
<dbReference type="EMBL" id="JAAVMX010000003">
    <property type="protein sequence ID" value="KAF4510156.1"/>
    <property type="molecule type" value="Genomic_DNA"/>
</dbReference>
<dbReference type="AlphaFoldDB" id="A0A8H4V755"/>
<accession>A0A8H4V755</accession>
<comment type="caution">
    <text evidence="2">The sequence shown here is derived from an EMBL/GenBank/DDBJ whole genome shotgun (WGS) entry which is preliminary data.</text>
</comment>
<feature type="signal peptide" evidence="1">
    <location>
        <begin position="1"/>
        <end position="23"/>
    </location>
</feature>
<evidence type="ECO:0000313" key="3">
    <source>
        <dbReference type="Proteomes" id="UP000557566"/>
    </source>
</evidence>
<name>A0A8H4V755_9HYPO</name>
<dbReference type="OrthoDB" id="4175349at2759"/>
<keyword evidence="1" id="KW-0732">Signal</keyword>
<reference evidence="2 3" key="1">
    <citation type="journal article" date="2020" name="Genome Biol. Evol.">
        <title>A new high-quality draft genome assembly of the Chinese cordyceps Ophiocordyceps sinensis.</title>
        <authorList>
            <person name="Shu R."/>
            <person name="Zhang J."/>
            <person name="Meng Q."/>
            <person name="Zhang H."/>
            <person name="Zhou G."/>
            <person name="Li M."/>
            <person name="Wu P."/>
            <person name="Zhao Y."/>
            <person name="Chen C."/>
            <person name="Qin Q."/>
        </authorList>
    </citation>
    <scope>NUCLEOTIDE SEQUENCE [LARGE SCALE GENOMIC DNA]</scope>
    <source>
        <strain evidence="2 3">IOZ07</strain>
    </source>
</reference>
<evidence type="ECO:0000256" key="1">
    <source>
        <dbReference type="SAM" id="SignalP"/>
    </source>
</evidence>
<evidence type="ECO:0000313" key="2">
    <source>
        <dbReference type="EMBL" id="KAF4510156.1"/>
    </source>
</evidence>
<sequence length="133" mass="14609">MKSSSFISKVIVAAAVAPGFVQAADYVPVPLEKPLEWSAGRRLFPGNVIAGYNAGYEDYDKDTWAKHVLQQCKTFTACESTLSLSAINSGTPKDRYWFGYVFRGGPTTQSDYVRVEGVQDSVAYTIVPEKKSN</sequence>